<dbReference type="STRING" id="200378.SAMN05216553_12224"/>
<feature type="transmembrane region" description="Helical" evidence="1">
    <location>
        <begin position="6"/>
        <end position="26"/>
    </location>
</feature>
<feature type="transmembrane region" description="Helical" evidence="1">
    <location>
        <begin position="61"/>
        <end position="81"/>
    </location>
</feature>
<sequence length="642" mass="68661">MSAQVSVLGVLLPLVLVPGLLIGLAAGLRGWALAATAPLLTYGVVAVSAPVVPVLLGRWSIWGMLLATAVIALIVLGARLLTRRWGGAETKLVPWQLWQHAGIAGAVLVAAALGVFITARATHGLTDVHQFWDAMFHANAVRFIEETGQSNPPALRNINDFANTGFFYPNGFHVVAATALGVTGAPITVVLNSMAALLAGLVSLSVAAVIRVAGGRPLLAGSAALAAALFSAFPYDLEFFGPIWPFGTGLALMPAFLALFITMLDRRRWSLVLPAALGFCGLVSLHPSVTLTGIIFGTCYLVQRWVVARKVSLPELGLLVVTGVIAGVNAVPQLLGMAGTASSGTFEWPLYANAADALGQLFFLGHEAQRPQWWLVALMILGLVGIKGLRPMYWWLAGGVVFSGLFVLTTSYKGQLVALLTGFWWNDRWRFAAIVVVAMTVLAGHGVVVARDGLVALFRRFPIGTAPWLRLAAAVVVVGLLAALTDGFYQGRNVQRIAGAYTGPTTVTEAERDAMDRLPELVGEDDLVMNDAADGSAWMWALEEVRPVFGHALNGVAEPKVVGEDRAELFTSFNRLDSDREVRAIVERLKVTYVFEGWGFAAPGIERAPGMRGLDQVKSLELVFSNEQAKIYKVRLDQVTTP</sequence>
<feature type="transmembrane region" description="Helical" evidence="1">
    <location>
        <begin position="471"/>
        <end position="489"/>
    </location>
</feature>
<feature type="transmembrane region" description="Helical" evidence="1">
    <location>
        <begin position="189"/>
        <end position="210"/>
    </location>
</feature>
<feature type="transmembrane region" description="Helical" evidence="1">
    <location>
        <begin position="101"/>
        <end position="119"/>
    </location>
</feature>
<evidence type="ECO:0000313" key="3">
    <source>
        <dbReference type="Proteomes" id="UP000199623"/>
    </source>
</evidence>
<feature type="transmembrane region" description="Helical" evidence="1">
    <location>
        <begin position="33"/>
        <end position="55"/>
    </location>
</feature>
<protein>
    <submittedName>
        <fullName evidence="2">Uncharacterized protein</fullName>
    </submittedName>
</protein>
<reference evidence="3" key="1">
    <citation type="submission" date="2016-10" db="EMBL/GenBank/DDBJ databases">
        <authorList>
            <person name="Varghese N."/>
            <person name="Submissions S."/>
        </authorList>
    </citation>
    <scope>NUCLEOTIDE SEQUENCE [LARGE SCALE GENOMIC DNA]</scope>
    <source>
        <strain evidence="3">CGMCC 4.3506</strain>
    </source>
</reference>
<feature type="transmembrane region" description="Helical" evidence="1">
    <location>
        <begin position="316"/>
        <end position="336"/>
    </location>
</feature>
<feature type="transmembrane region" description="Helical" evidence="1">
    <location>
        <begin position="271"/>
        <end position="296"/>
    </location>
</feature>
<organism evidence="2 3">
    <name type="scientific">Lentzea fradiae</name>
    <dbReference type="NCBI Taxonomy" id="200378"/>
    <lineage>
        <taxon>Bacteria</taxon>
        <taxon>Bacillati</taxon>
        <taxon>Actinomycetota</taxon>
        <taxon>Actinomycetes</taxon>
        <taxon>Pseudonocardiales</taxon>
        <taxon>Pseudonocardiaceae</taxon>
        <taxon>Lentzea</taxon>
    </lineage>
</organism>
<dbReference type="Proteomes" id="UP000199623">
    <property type="component" value="Unassembled WGS sequence"/>
</dbReference>
<gene>
    <name evidence="2" type="ORF">SAMN05216553_12224</name>
</gene>
<feature type="transmembrane region" description="Helical" evidence="1">
    <location>
        <begin position="393"/>
        <end position="411"/>
    </location>
</feature>
<dbReference type="AlphaFoldDB" id="A0A1G8CDN8"/>
<keyword evidence="1" id="KW-0472">Membrane</keyword>
<feature type="transmembrane region" description="Helical" evidence="1">
    <location>
        <begin position="243"/>
        <end position="264"/>
    </location>
</feature>
<feature type="transmembrane region" description="Helical" evidence="1">
    <location>
        <begin position="431"/>
        <end position="450"/>
    </location>
</feature>
<proteinExistence type="predicted"/>
<keyword evidence="1" id="KW-1133">Transmembrane helix</keyword>
<dbReference type="Pfam" id="PF20176">
    <property type="entry name" value="DUF6541"/>
    <property type="match status" value="1"/>
</dbReference>
<dbReference type="EMBL" id="FNCC01000022">
    <property type="protein sequence ID" value="SDH43616.1"/>
    <property type="molecule type" value="Genomic_DNA"/>
</dbReference>
<dbReference type="RefSeq" id="WP_143036174.1">
    <property type="nucleotide sequence ID" value="NZ_FNCC01000022.1"/>
</dbReference>
<dbReference type="InterPro" id="IPR046671">
    <property type="entry name" value="DUF6541"/>
</dbReference>
<evidence type="ECO:0000256" key="1">
    <source>
        <dbReference type="SAM" id="Phobius"/>
    </source>
</evidence>
<dbReference type="OrthoDB" id="3251757at2"/>
<keyword evidence="1" id="KW-0812">Transmembrane</keyword>
<evidence type="ECO:0000313" key="2">
    <source>
        <dbReference type="EMBL" id="SDH43616.1"/>
    </source>
</evidence>
<feature type="transmembrane region" description="Helical" evidence="1">
    <location>
        <begin position="217"/>
        <end position="237"/>
    </location>
</feature>
<accession>A0A1G8CDN8</accession>
<keyword evidence="3" id="KW-1185">Reference proteome</keyword>
<name>A0A1G8CDN8_9PSEU</name>